<organism evidence="2 3">
    <name type="scientific">Arabidopsis thaliana</name>
    <name type="common">Mouse-ear cress</name>
    <dbReference type="NCBI Taxonomy" id="3702"/>
    <lineage>
        <taxon>Eukaryota</taxon>
        <taxon>Viridiplantae</taxon>
        <taxon>Streptophyta</taxon>
        <taxon>Embryophyta</taxon>
        <taxon>Tracheophyta</taxon>
        <taxon>Spermatophyta</taxon>
        <taxon>Magnoliopsida</taxon>
        <taxon>eudicotyledons</taxon>
        <taxon>Gunneridae</taxon>
        <taxon>Pentapetalae</taxon>
        <taxon>rosids</taxon>
        <taxon>malvids</taxon>
        <taxon>Brassicales</taxon>
        <taxon>Brassicaceae</taxon>
        <taxon>Camelineae</taxon>
        <taxon>Arabidopsis</taxon>
    </lineage>
</organism>
<dbReference type="ExpressionAtlas" id="A0A654EVQ0">
    <property type="expression patterns" value="baseline and differential"/>
</dbReference>
<proteinExistence type="predicted"/>
<evidence type="ECO:0000313" key="2">
    <source>
        <dbReference type="EMBL" id="VYS53376.1"/>
    </source>
</evidence>
<sequence length="114" mass="12551">MTAAADSEQRYCAFKLVQGTIVNHVIAAVCSISTPKKSSSGKSHSLLQPTVHNSNRKIGEKAEQKQISILLMSRKKMSQKSRACYMCLQCKLPTSSSFCRTTEIKTLQLNGLNT</sequence>
<reference evidence="2 3" key="1">
    <citation type="submission" date="2019-11" db="EMBL/GenBank/DDBJ databases">
        <authorList>
            <person name="Jiao W.-B."/>
            <person name="Schneeberger K."/>
        </authorList>
    </citation>
    <scope>NUCLEOTIDE SEQUENCE [LARGE SCALE GENOMIC DNA]</scope>
    <source>
        <strain evidence="3">cv. An-1</strain>
    </source>
</reference>
<feature type="region of interest" description="Disordered" evidence="1">
    <location>
        <begin position="34"/>
        <end position="58"/>
    </location>
</feature>
<feature type="compositionally biased region" description="Low complexity" evidence="1">
    <location>
        <begin position="34"/>
        <end position="45"/>
    </location>
</feature>
<evidence type="ECO:0000256" key="1">
    <source>
        <dbReference type="SAM" id="MobiDB-lite"/>
    </source>
</evidence>
<name>A0A654EVQ0_ARATH</name>
<protein>
    <submittedName>
        <fullName evidence="2">Uncharacterized protein</fullName>
    </submittedName>
</protein>
<gene>
    <name evidence="2" type="ORF">AN1_LOCUS8837</name>
</gene>
<accession>A0A654EVQ0</accession>
<dbReference type="EMBL" id="CACRSJ010000105">
    <property type="protein sequence ID" value="VYS53376.1"/>
    <property type="molecule type" value="Genomic_DNA"/>
</dbReference>
<dbReference type="Proteomes" id="UP000426265">
    <property type="component" value="Unassembled WGS sequence"/>
</dbReference>
<evidence type="ECO:0000313" key="3">
    <source>
        <dbReference type="Proteomes" id="UP000426265"/>
    </source>
</evidence>
<dbReference type="AlphaFoldDB" id="A0A654EVQ0"/>